<dbReference type="EMBL" id="OL539442">
    <property type="protein sequence ID" value="UGO52053.1"/>
    <property type="molecule type" value="Genomic_DNA"/>
</dbReference>
<organism evidence="1 2">
    <name type="scientific">Serratia phage vB_SmaS_Ulliraptor</name>
    <dbReference type="NCBI Taxonomy" id="2902694"/>
    <lineage>
        <taxon>Viruses</taxon>
        <taxon>Duplodnaviria</taxon>
        <taxon>Heunggongvirae</taxon>
        <taxon>Uroviricota</taxon>
        <taxon>Caudoviricetes</taxon>
        <taxon>Bonzeevirus</taxon>
        <taxon>Bonzeevirus ulliraptor</taxon>
    </lineage>
</organism>
<gene>
    <name evidence="1" type="ORF">ULLIRAPTOR_61</name>
</gene>
<reference evidence="1" key="1">
    <citation type="submission" date="2021-10" db="EMBL/GenBank/DDBJ databases">
        <authorList>
            <person name="Ayers H.X."/>
            <person name="Arens D.A."/>
            <person name="Thompson D.W."/>
            <person name="Stewart J."/>
            <person name="Casjens S.R."/>
            <person name="Grose J.H."/>
        </authorList>
    </citation>
    <scope>NUCLEOTIDE SEQUENCE</scope>
</reference>
<sequence length="130" mass="14691">MDLHQDAIQSQFQSINKSLERVERNVEKVSEWMIQLVEFRKEAEFLNQQIVNNLKRLVALEERHNTMAGDVANQKTQWRIGASLLGFIGSASLAIGLFVAGANSKFSDKINEMDKSISVVQSVVTKELKQ</sequence>
<evidence type="ECO:0000313" key="1">
    <source>
        <dbReference type="EMBL" id="UGO52053.1"/>
    </source>
</evidence>
<accession>A0AC61TPG1</accession>
<keyword evidence="2" id="KW-1185">Reference proteome</keyword>
<dbReference type="Proteomes" id="UP000827379">
    <property type="component" value="Segment"/>
</dbReference>
<protein>
    <submittedName>
        <fullName evidence="1">Uncharacterized protein</fullName>
    </submittedName>
</protein>
<evidence type="ECO:0000313" key="2">
    <source>
        <dbReference type="Proteomes" id="UP000827379"/>
    </source>
</evidence>
<proteinExistence type="predicted"/>
<name>A0AC61TPG1_9CAUD</name>